<sequence>MKDFIIMDRVFFSYGKREILSNVCLTLEAGGSYALIGKSGSGKSTILNLIAGFLKPDGGTVTVNGAEVRAPRSETAFLFQDLGLFPWQTVEDAVSMPLKIKGRTDSLEAAVMELLVEMRLEGHKDKYPQELSGGERQRVALARTLIGEPDLLLMDEPTSALDAMTKEELQGIIIREQQKRTATLLFVTHDIEEAVMLGQHILLMNGDGTVSQMDNPYYSVKNAREELGFYDQCIKLRKLLKMEM</sequence>
<proteinExistence type="predicted"/>
<dbReference type="RefSeq" id="WP_004623166.1">
    <property type="nucleotide sequence ID" value="NZ_AORV01000009.1"/>
</dbReference>
<keyword evidence="6" id="KW-1185">Reference proteome</keyword>
<dbReference type="Pfam" id="PF00005">
    <property type="entry name" value="ABC_tran"/>
    <property type="match status" value="1"/>
</dbReference>
<dbReference type="STRING" id="1195236.CTER_5502"/>
<reference evidence="5 6" key="1">
    <citation type="journal article" date="2013" name="Genome Announc.">
        <title>Draft Genome Sequence of the Cellulolytic, Mesophilic, Anaerobic Bacterium Clostridium termitidis Strain CT1112 (DSM 5398).</title>
        <authorList>
            <person name="Lal S."/>
            <person name="Ramachandran U."/>
            <person name="Zhang X."/>
            <person name="Munir R."/>
            <person name="Sparling R."/>
            <person name="Levin D.B."/>
        </authorList>
    </citation>
    <scope>NUCLEOTIDE SEQUENCE [LARGE SCALE GENOMIC DNA]</scope>
    <source>
        <strain evidence="5 6">CT1112</strain>
    </source>
</reference>
<dbReference type="InterPro" id="IPR027417">
    <property type="entry name" value="P-loop_NTPase"/>
</dbReference>
<keyword evidence="3" id="KW-0067">ATP-binding</keyword>
<dbReference type="GO" id="GO:0005524">
    <property type="term" value="F:ATP binding"/>
    <property type="evidence" value="ECO:0007669"/>
    <property type="project" value="UniProtKB-KW"/>
</dbReference>
<organism evidence="5 6">
    <name type="scientific">Ruminiclostridium cellobioparum subsp. termitidis CT1112</name>
    <dbReference type="NCBI Taxonomy" id="1195236"/>
    <lineage>
        <taxon>Bacteria</taxon>
        <taxon>Bacillati</taxon>
        <taxon>Bacillota</taxon>
        <taxon>Clostridia</taxon>
        <taxon>Eubacteriales</taxon>
        <taxon>Oscillospiraceae</taxon>
        <taxon>Ruminiclostridium</taxon>
    </lineage>
</organism>
<evidence type="ECO:0000256" key="3">
    <source>
        <dbReference type="ARBA" id="ARBA00022840"/>
    </source>
</evidence>
<evidence type="ECO:0000313" key="5">
    <source>
        <dbReference type="EMBL" id="EMS74000.1"/>
    </source>
</evidence>
<dbReference type="eggNOG" id="COG1116">
    <property type="taxonomic scope" value="Bacteria"/>
</dbReference>
<dbReference type="InterPro" id="IPR017871">
    <property type="entry name" value="ABC_transporter-like_CS"/>
</dbReference>
<keyword evidence="1" id="KW-0813">Transport</keyword>
<evidence type="ECO:0000259" key="4">
    <source>
        <dbReference type="PROSITE" id="PS50893"/>
    </source>
</evidence>
<comment type="caution">
    <text evidence="5">The sequence shown here is derived from an EMBL/GenBank/DDBJ whole genome shotgun (WGS) entry which is preliminary data.</text>
</comment>
<name>S0FP44_RUMCE</name>
<dbReference type="PANTHER" id="PTHR42781:SF4">
    <property type="entry name" value="SPERMIDINE_PUTRESCINE IMPORT ATP-BINDING PROTEIN POTA"/>
    <property type="match status" value="1"/>
</dbReference>
<dbReference type="PATRIC" id="fig|1195236.3.peg.303"/>
<dbReference type="SMART" id="SM00382">
    <property type="entry name" value="AAA"/>
    <property type="match status" value="1"/>
</dbReference>
<dbReference type="Gene3D" id="3.40.50.300">
    <property type="entry name" value="P-loop containing nucleotide triphosphate hydrolases"/>
    <property type="match status" value="1"/>
</dbReference>
<evidence type="ECO:0000256" key="2">
    <source>
        <dbReference type="ARBA" id="ARBA00022741"/>
    </source>
</evidence>
<dbReference type="EMBL" id="AORV01000009">
    <property type="protein sequence ID" value="EMS74000.1"/>
    <property type="molecule type" value="Genomic_DNA"/>
</dbReference>
<dbReference type="PANTHER" id="PTHR42781">
    <property type="entry name" value="SPERMIDINE/PUTRESCINE IMPORT ATP-BINDING PROTEIN POTA"/>
    <property type="match status" value="1"/>
</dbReference>
<feature type="domain" description="ABC transporter" evidence="4">
    <location>
        <begin position="5"/>
        <end position="231"/>
    </location>
</feature>
<protein>
    <submittedName>
        <fullName evidence="5">ABC-type nitrate/sulfonate/bicarbonate transport system, ATPase component</fullName>
    </submittedName>
</protein>
<dbReference type="GO" id="GO:0016887">
    <property type="term" value="F:ATP hydrolysis activity"/>
    <property type="evidence" value="ECO:0007669"/>
    <property type="project" value="InterPro"/>
</dbReference>
<dbReference type="AlphaFoldDB" id="S0FP44"/>
<keyword evidence="2" id="KW-0547">Nucleotide-binding</keyword>
<dbReference type="InterPro" id="IPR003439">
    <property type="entry name" value="ABC_transporter-like_ATP-bd"/>
</dbReference>
<evidence type="ECO:0000313" key="6">
    <source>
        <dbReference type="Proteomes" id="UP000014155"/>
    </source>
</evidence>
<dbReference type="Proteomes" id="UP000014155">
    <property type="component" value="Unassembled WGS sequence"/>
</dbReference>
<evidence type="ECO:0000256" key="1">
    <source>
        <dbReference type="ARBA" id="ARBA00022448"/>
    </source>
</evidence>
<accession>S0FP44</accession>
<dbReference type="InterPro" id="IPR050093">
    <property type="entry name" value="ABC_SmlMolc_Importer"/>
</dbReference>
<dbReference type="SUPFAM" id="SSF52540">
    <property type="entry name" value="P-loop containing nucleoside triphosphate hydrolases"/>
    <property type="match status" value="1"/>
</dbReference>
<gene>
    <name evidence="5" type="ORF">CTER_5502</name>
</gene>
<dbReference type="InterPro" id="IPR003593">
    <property type="entry name" value="AAA+_ATPase"/>
</dbReference>
<dbReference type="PROSITE" id="PS00211">
    <property type="entry name" value="ABC_TRANSPORTER_1"/>
    <property type="match status" value="1"/>
</dbReference>
<dbReference type="PROSITE" id="PS50893">
    <property type="entry name" value="ABC_TRANSPORTER_2"/>
    <property type="match status" value="1"/>
</dbReference>